<dbReference type="Proteomes" id="UP000529637">
    <property type="component" value="Unassembled WGS sequence"/>
</dbReference>
<accession>A0A7Y6TY77</accession>
<feature type="region of interest" description="Disordered" evidence="1">
    <location>
        <begin position="1"/>
        <end position="22"/>
    </location>
</feature>
<evidence type="ECO:0000313" key="3">
    <source>
        <dbReference type="Proteomes" id="UP000529637"/>
    </source>
</evidence>
<proteinExistence type="predicted"/>
<feature type="compositionally biased region" description="Basic and acidic residues" evidence="1">
    <location>
        <begin position="222"/>
        <end position="232"/>
    </location>
</feature>
<dbReference type="RefSeq" id="WP_176070781.1">
    <property type="nucleotide sequence ID" value="NZ_JABWMJ010000010.1"/>
</dbReference>
<reference evidence="2 3" key="1">
    <citation type="submission" date="2020-06" db="EMBL/GenBank/DDBJ databases">
        <title>Schlegella sp. ID0723 isolated from air conditioner.</title>
        <authorList>
            <person name="Kim D.Y."/>
            <person name="Kim D.-U."/>
        </authorList>
    </citation>
    <scope>NUCLEOTIDE SEQUENCE [LARGE SCALE GENOMIC DNA]</scope>
    <source>
        <strain evidence="2 3">ID0723</strain>
    </source>
</reference>
<organism evidence="2 3">
    <name type="scientific">Piscinibacter koreensis</name>
    <dbReference type="NCBI Taxonomy" id="2742824"/>
    <lineage>
        <taxon>Bacteria</taxon>
        <taxon>Pseudomonadati</taxon>
        <taxon>Pseudomonadota</taxon>
        <taxon>Betaproteobacteria</taxon>
        <taxon>Burkholderiales</taxon>
        <taxon>Sphaerotilaceae</taxon>
        <taxon>Piscinibacter</taxon>
    </lineage>
</organism>
<name>A0A7Y6TY77_9BURK</name>
<gene>
    <name evidence="2" type="ORF">HQN59_19415</name>
</gene>
<dbReference type="EMBL" id="JABWMJ010000010">
    <property type="protein sequence ID" value="NUZ07938.1"/>
    <property type="molecule type" value="Genomic_DNA"/>
</dbReference>
<feature type="region of interest" description="Disordered" evidence="1">
    <location>
        <begin position="202"/>
        <end position="243"/>
    </location>
</feature>
<evidence type="ECO:0000313" key="2">
    <source>
        <dbReference type="EMBL" id="NUZ07938.1"/>
    </source>
</evidence>
<protein>
    <submittedName>
        <fullName evidence="2">Uncharacterized protein</fullName>
    </submittedName>
</protein>
<sequence length="595" mass="65246">MATQRPATLTPSRSLSDGHPTLTTISPGARELIQLNVKRRLEFQRTPEIFYPWWRRCTVKTLIVADGSLNFGEGDFGLSTFVRALKNEAPGRVAFQITLAHIGNVGDAAMLASEPGIANRIQTFRFDNTAHFTPEMYDQIWLFGIQTTYPATAGRGPFLAAAEINAIHAHMQRGGGVFATGDHGYLGQALCGGLPRVRGMRHWGDFPSADNNQNQVSMGGPRRNDSNQEGHDPGSSFSDQSDDVPQPLDLLLYSSYAGFLRNARYPHPVLCGRTGRIDVFPDHPHEGECRLPPDVTGTFGGADEYPPDAGGTRVVPEVIAWGRVRAGNNARGTKSPTIAQTFGVVSTYDGHRAGGKGRVVCDSTWHHFVNVNLIGVLEGGGFDEFDVPGEHASKHDGFLSSAAGLTVLSKIKNYYTNIGVWISPPAKHECFNRLAWWEVVFSERIVEATLTSPEIALEKIPAPALMQIGIHARDVFDRRASQCQSLQWLIDWSRRFIEVAWLDPWDPITQVRLQKGDPPLPVIDPMPVVDVALGAALVAMRQQFPFPPDKVSDRDDAAALKAIDRGTQLGLQLATRLVAEQVKSFPTLLRAREPG</sequence>
<evidence type="ECO:0000256" key="1">
    <source>
        <dbReference type="SAM" id="MobiDB-lite"/>
    </source>
</evidence>
<dbReference type="AlphaFoldDB" id="A0A7Y6TY77"/>
<comment type="caution">
    <text evidence="2">The sequence shown here is derived from an EMBL/GenBank/DDBJ whole genome shotgun (WGS) entry which is preliminary data.</text>
</comment>
<keyword evidence="3" id="KW-1185">Reference proteome</keyword>